<dbReference type="PANTHER" id="PTHR30435">
    <property type="entry name" value="FLAGELLAR PROTEIN"/>
    <property type="match status" value="1"/>
</dbReference>
<dbReference type="PANTHER" id="PTHR30435:SF1">
    <property type="entry name" value="FLAGELLAR HOOK PROTEIN FLGE"/>
    <property type="match status" value="1"/>
</dbReference>
<name>A0ABN6CVB9_9GAMM</name>
<dbReference type="EMBL" id="AP024202">
    <property type="protein sequence ID" value="BCN92965.1"/>
    <property type="molecule type" value="Genomic_DNA"/>
</dbReference>
<reference evidence="9" key="1">
    <citation type="journal article" date="2022" name="Arch. Microbiol.">
        <title>Thiomicrorhabdus immobilis sp. nov., a mesophilic sulfur-oxidizing bacterium isolated from sediment of a brackish lake in northern Japan.</title>
        <authorList>
            <person name="Kojima H."/>
            <person name="Mochizuki J."/>
            <person name="Kanda M."/>
            <person name="Watanabe T."/>
            <person name="Fukui M."/>
        </authorList>
    </citation>
    <scope>NUCLEOTIDE SEQUENCE</scope>
    <source>
        <strain evidence="9">Am19</strain>
    </source>
</reference>
<keyword evidence="4 5" id="KW-0975">Bacterial flagellum</keyword>
<feature type="domain" description="Flagellar basal-body/hook protein C-terminal" evidence="6">
    <location>
        <begin position="487"/>
        <end position="532"/>
    </location>
</feature>
<evidence type="ECO:0000313" key="10">
    <source>
        <dbReference type="Proteomes" id="UP001054820"/>
    </source>
</evidence>
<gene>
    <name evidence="9" type="primary">flgE</name>
    <name evidence="9" type="ORF">THMIRHAM_07500</name>
</gene>
<feature type="domain" description="Flagellar hook protein FlgE D2" evidence="7">
    <location>
        <begin position="212"/>
        <end position="414"/>
    </location>
</feature>
<keyword evidence="9" id="KW-0969">Cilium</keyword>
<keyword evidence="9" id="KW-0282">Flagellum</keyword>
<dbReference type="InterPro" id="IPR020013">
    <property type="entry name" value="Flagellar_FlgE/F/G"/>
</dbReference>
<dbReference type="InterPro" id="IPR011491">
    <property type="entry name" value="FlgE_D2"/>
</dbReference>
<dbReference type="Pfam" id="PF22692">
    <property type="entry name" value="LlgE_F_G_D1"/>
    <property type="match status" value="1"/>
</dbReference>
<dbReference type="InterPro" id="IPR037925">
    <property type="entry name" value="FlgE/F/G-like"/>
</dbReference>
<evidence type="ECO:0000256" key="4">
    <source>
        <dbReference type="ARBA" id="ARBA00023143"/>
    </source>
</evidence>
<sequence length="532" mass="56215">MGASYDLNALSGINAASSGLGVISNNLANSQSVGFKSSRTEFADLFSGAQNSSGNGVRVASITQDFSQGTINGTGRELDMAIDGEGFFILQDQTGKYDNVYTRNGSFKLDKDGFLTTQEGNQVQGYLLNEALSTETVPVFETTLSSIDLDALNREPRATDEMTFDINLDGQEVNNSDPTNTDGATNSIGMTANLKALVDPENTGPYAGFPDFSTNKIIHDSLGGEHRLTTNFYKRDVVNDTSDIGLNPDGTYITDGTGTGVKYTSWIAQLTVEDYDDATGTWITSGHQADPVTGALVTDGAGNNLAGAIFELRYDTSGNLIDVRRPEDATLDAAIGHDDDHTPLPDGTAGAGNDGWVSTGSLPELSFVIDNPLTGATDPLGSSDGTNISISMDFRDMTQFSGSYNLRGVTQNGFKIGDLVGLSTGLDGTIEARYSNGRSIPVARLGVANFSDKNAMEKLGAQTYAETFASGTVQLGSPQENGFGTIQAGSLEYSNVDVAGELVNMIQTQRTYQASAQVISTSQTLTQTILNL</sequence>
<comment type="subcellular location">
    <subcellularLocation>
        <location evidence="1 5">Bacterial flagellum basal body</location>
    </subcellularLocation>
</comment>
<evidence type="ECO:0000259" key="7">
    <source>
        <dbReference type="Pfam" id="PF07559"/>
    </source>
</evidence>
<dbReference type="Pfam" id="PF06429">
    <property type="entry name" value="Flg_bbr_C"/>
    <property type="match status" value="1"/>
</dbReference>
<evidence type="ECO:0000259" key="8">
    <source>
        <dbReference type="Pfam" id="PF22692"/>
    </source>
</evidence>
<dbReference type="RefSeq" id="WP_237263738.1">
    <property type="nucleotide sequence ID" value="NZ_AP024202.1"/>
</dbReference>
<keyword evidence="10" id="KW-1185">Reference proteome</keyword>
<protein>
    <recommendedName>
        <fullName evidence="3 5">Flagellar hook protein FlgE</fullName>
    </recommendedName>
</protein>
<dbReference type="NCBIfam" id="TIGR03506">
    <property type="entry name" value="FlgEFG_subfam"/>
    <property type="match status" value="1"/>
</dbReference>
<dbReference type="InterPro" id="IPR053967">
    <property type="entry name" value="LlgE_F_G-like_D1"/>
</dbReference>
<evidence type="ECO:0000256" key="3">
    <source>
        <dbReference type="ARBA" id="ARBA00019015"/>
    </source>
</evidence>
<evidence type="ECO:0000259" key="6">
    <source>
        <dbReference type="Pfam" id="PF06429"/>
    </source>
</evidence>
<evidence type="ECO:0000256" key="5">
    <source>
        <dbReference type="RuleBase" id="RU362116"/>
    </source>
</evidence>
<organism evidence="9 10">
    <name type="scientific">Thiomicrorhabdus immobilis</name>
    <dbReference type="NCBI Taxonomy" id="2791037"/>
    <lineage>
        <taxon>Bacteria</taxon>
        <taxon>Pseudomonadati</taxon>
        <taxon>Pseudomonadota</taxon>
        <taxon>Gammaproteobacteria</taxon>
        <taxon>Thiotrichales</taxon>
        <taxon>Piscirickettsiaceae</taxon>
        <taxon>Thiomicrorhabdus</taxon>
    </lineage>
</organism>
<evidence type="ECO:0000256" key="2">
    <source>
        <dbReference type="ARBA" id="ARBA00009677"/>
    </source>
</evidence>
<evidence type="ECO:0000256" key="1">
    <source>
        <dbReference type="ARBA" id="ARBA00004117"/>
    </source>
</evidence>
<evidence type="ECO:0000313" key="9">
    <source>
        <dbReference type="EMBL" id="BCN92965.1"/>
    </source>
</evidence>
<feature type="domain" description="Flagellar hook protein FlgE/F/G-like D1" evidence="8">
    <location>
        <begin position="81"/>
        <end position="136"/>
    </location>
</feature>
<dbReference type="Pfam" id="PF07559">
    <property type="entry name" value="FlgE_D2"/>
    <property type="match status" value="1"/>
</dbReference>
<comment type="function">
    <text evidence="5">A flexible structure which links the flagellar filament to the drive apparatus in the basal body.</text>
</comment>
<keyword evidence="9" id="KW-0966">Cell projection</keyword>
<accession>A0ABN6CVB9</accession>
<proteinExistence type="inferred from homology"/>
<comment type="similarity">
    <text evidence="2 5">Belongs to the flagella basal body rod proteins family.</text>
</comment>
<dbReference type="InterPro" id="IPR010930">
    <property type="entry name" value="Flg_bb/hook_C_dom"/>
</dbReference>
<dbReference type="SUPFAM" id="SSF117143">
    <property type="entry name" value="Flagellar hook protein flgE"/>
    <property type="match status" value="1"/>
</dbReference>
<dbReference type="Gene3D" id="2.60.98.20">
    <property type="entry name" value="Flagellar hook protein FlgE"/>
    <property type="match status" value="1"/>
</dbReference>
<dbReference type="Proteomes" id="UP001054820">
    <property type="component" value="Chromosome"/>
</dbReference>
<dbReference type="InterPro" id="IPR037058">
    <property type="entry name" value="Falgellar_hook_FlgE_sf"/>
</dbReference>